<dbReference type="InterPro" id="IPR004723">
    <property type="entry name" value="AONS_Archaea/Proteobacteria"/>
</dbReference>
<evidence type="ECO:0000256" key="8">
    <source>
        <dbReference type="ARBA" id="ARBA00047715"/>
    </source>
</evidence>
<evidence type="ECO:0000256" key="9">
    <source>
        <dbReference type="RuleBase" id="RU003693"/>
    </source>
</evidence>
<evidence type="ECO:0000259" key="10">
    <source>
        <dbReference type="Pfam" id="PF00155"/>
    </source>
</evidence>
<comment type="pathway">
    <text evidence="2 9">Cofactor biosynthesis; biotin biosynthesis.</text>
</comment>
<dbReference type="EMBL" id="CP101637">
    <property type="protein sequence ID" value="WMT82909.1"/>
    <property type="molecule type" value="Genomic_DNA"/>
</dbReference>
<keyword evidence="11" id="KW-0012">Acyltransferase</keyword>
<evidence type="ECO:0000256" key="2">
    <source>
        <dbReference type="ARBA" id="ARBA00004746"/>
    </source>
</evidence>
<comment type="function">
    <text evidence="9">Catalyzes the decarboxylative condensation of pimeloyl-[acyl-carrier protein] and L-alanine to produce 8-amino-7-oxononanoate (AON), [acyl-carrier protein], and carbon dioxide.</text>
</comment>
<organism evidence="11 12">
    <name type="scientific">Terrisporobacter mayombei</name>
    <dbReference type="NCBI Taxonomy" id="1541"/>
    <lineage>
        <taxon>Bacteria</taxon>
        <taxon>Bacillati</taxon>
        <taxon>Bacillota</taxon>
        <taxon>Clostridia</taxon>
        <taxon>Peptostreptococcales</taxon>
        <taxon>Peptostreptococcaceae</taxon>
        <taxon>Terrisporobacter</taxon>
    </lineage>
</organism>
<accession>A0ABY9Q6D7</accession>
<evidence type="ECO:0000256" key="4">
    <source>
        <dbReference type="ARBA" id="ARBA00011738"/>
    </source>
</evidence>
<feature type="domain" description="Aminotransferase class I/classII large" evidence="10">
    <location>
        <begin position="37"/>
        <end position="373"/>
    </location>
</feature>
<keyword evidence="5 9" id="KW-0808">Transferase</keyword>
<comment type="cofactor">
    <cofactor evidence="1 9">
        <name>pyridoxal 5'-phosphate</name>
        <dbReference type="ChEBI" id="CHEBI:597326"/>
    </cofactor>
</comment>
<comment type="subunit">
    <text evidence="4 9">Homodimer.</text>
</comment>
<evidence type="ECO:0000256" key="3">
    <source>
        <dbReference type="ARBA" id="ARBA00010008"/>
    </source>
</evidence>
<sequence length="386" mass="42990">MNDIKEKLQTIKEKNLYREMRYLSKPQDKYTVIDKRQVLLMSSNNYLGLANNEEVKKSAIDGINEFGLGSGGSRLTTGSYDLHKKLEEKIAKFKNCEAALIFNTGYMANVGVISSICDENYYIFSDELNHASIIDGCKLSKGKTIVYKHNDMKDLYNKISTINPAKGIIVTDSVFSMDGDIANIHDIVKIAKEFNLLTVVDDAHATGVVDKNGRGSSEYFNCKVDITIGTLSKAVASEGGFVCADEYIIDYLKNKARSFISSTALSPGIINGAIKSFELIESTDRVKKLNNNIKYINKKLNEIGIEADENGDSPIIPIFIGDEDLAMDISKSLLEKGIYIPAIRYPTVPLNKSILRMTIMSTHNKEDLDLVINELKQILIENKVIK</sequence>
<name>A0ABY9Q6D7_9FIRM</name>
<keyword evidence="7 9" id="KW-0663">Pyridoxal phosphate</keyword>
<evidence type="ECO:0000256" key="7">
    <source>
        <dbReference type="ARBA" id="ARBA00022898"/>
    </source>
</evidence>
<dbReference type="PANTHER" id="PTHR13693:SF77">
    <property type="entry name" value="8-AMINO-7-OXONONANOATE SYNTHASE"/>
    <property type="match status" value="1"/>
</dbReference>
<evidence type="ECO:0000256" key="5">
    <source>
        <dbReference type="ARBA" id="ARBA00022679"/>
    </source>
</evidence>
<keyword evidence="6" id="KW-0093">Biotin biosynthesis</keyword>
<dbReference type="InterPro" id="IPR001917">
    <property type="entry name" value="Aminotrans_II_pyridoxalP_BS"/>
</dbReference>
<dbReference type="Pfam" id="PF00155">
    <property type="entry name" value="Aminotran_1_2"/>
    <property type="match status" value="1"/>
</dbReference>
<dbReference type="NCBIfam" id="TIGR00858">
    <property type="entry name" value="bioF"/>
    <property type="match status" value="1"/>
</dbReference>
<comment type="similarity">
    <text evidence="3 9">Belongs to the class-II pyridoxal-phosphate-dependent aminotransferase family. BioF subfamily.</text>
</comment>
<dbReference type="InterPro" id="IPR015422">
    <property type="entry name" value="PyrdxlP-dep_Trfase_small"/>
</dbReference>
<reference evidence="11 12" key="1">
    <citation type="submission" date="2022-07" db="EMBL/GenBank/DDBJ databases">
        <title>Genome sequence of Terrisporobacter mayombei DSM6539.</title>
        <authorList>
            <person name="Boeer T."/>
            <person name="Bengelsdorf F.R."/>
            <person name="Daniel R."/>
            <person name="Poehlein A."/>
        </authorList>
    </citation>
    <scope>NUCLEOTIDE SEQUENCE [LARGE SCALE GENOMIC DNA]</scope>
    <source>
        <strain evidence="11 12">DSM 6539</strain>
    </source>
</reference>
<evidence type="ECO:0000313" key="11">
    <source>
        <dbReference type="EMBL" id="WMT82909.1"/>
    </source>
</evidence>
<dbReference type="Gene3D" id="3.40.640.10">
    <property type="entry name" value="Type I PLP-dependent aspartate aminotransferase-like (Major domain)"/>
    <property type="match status" value="1"/>
</dbReference>
<dbReference type="InterPro" id="IPR015421">
    <property type="entry name" value="PyrdxlP-dep_Trfase_major"/>
</dbReference>
<evidence type="ECO:0000313" key="12">
    <source>
        <dbReference type="Proteomes" id="UP001235030"/>
    </source>
</evidence>
<dbReference type="RefSeq" id="WP_228105355.1">
    <property type="nucleotide sequence ID" value="NZ_CP101637.1"/>
</dbReference>
<dbReference type="InterPro" id="IPR050087">
    <property type="entry name" value="AON_synthase_class-II"/>
</dbReference>
<dbReference type="SUPFAM" id="SSF53383">
    <property type="entry name" value="PLP-dependent transferases"/>
    <property type="match status" value="1"/>
</dbReference>
<dbReference type="InterPro" id="IPR004839">
    <property type="entry name" value="Aminotransferase_I/II_large"/>
</dbReference>
<dbReference type="PROSITE" id="PS00599">
    <property type="entry name" value="AA_TRANSFER_CLASS_2"/>
    <property type="match status" value="1"/>
</dbReference>
<protein>
    <recommendedName>
        <fullName evidence="9">8-amino-7-ketopelargonate synthase</fullName>
        <ecNumber evidence="9">2.3.1.47</ecNumber>
    </recommendedName>
</protein>
<dbReference type="PANTHER" id="PTHR13693">
    <property type="entry name" value="CLASS II AMINOTRANSFERASE/8-AMINO-7-OXONONANOATE SYNTHASE"/>
    <property type="match status" value="1"/>
</dbReference>
<dbReference type="Proteomes" id="UP001235030">
    <property type="component" value="Chromosome"/>
</dbReference>
<evidence type="ECO:0000256" key="1">
    <source>
        <dbReference type="ARBA" id="ARBA00001933"/>
    </source>
</evidence>
<dbReference type="CDD" id="cd06454">
    <property type="entry name" value="KBL_like"/>
    <property type="match status" value="1"/>
</dbReference>
<dbReference type="Gene3D" id="3.90.1150.10">
    <property type="entry name" value="Aspartate Aminotransferase, domain 1"/>
    <property type="match status" value="1"/>
</dbReference>
<dbReference type="EC" id="2.3.1.47" evidence="9"/>
<gene>
    <name evidence="11" type="primary">bioF</name>
    <name evidence="11" type="ORF">TEMA_34060</name>
</gene>
<comment type="catalytic activity">
    <reaction evidence="8 9">
        <text>6-carboxyhexanoyl-[ACP] + L-alanine + H(+) = (8S)-8-amino-7-oxononanoate + holo-[ACP] + CO2</text>
        <dbReference type="Rhea" id="RHEA:42288"/>
        <dbReference type="Rhea" id="RHEA-COMP:9685"/>
        <dbReference type="Rhea" id="RHEA-COMP:9955"/>
        <dbReference type="ChEBI" id="CHEBI:15378"/>
        <dbReference type="ChEBI" id="CHEBI:16526"/>
        <dbReference type="ChEBI" id="CHEBI:57972"/>
        <dbReference type="ChEBI" id="CHEBI:64479"/>
        <dbReference type="ChEBI" id="CHEBI:78846"/>
        <dbReference type="ChEBI" id="CHEBI:149468"/>
        <dbReference type="EC" id="2.3.1.47"/>
    </reaction>
</comment>
<evidence type="ECO:0000256" key="6">
    <source>
        <dbReference type="ARBA" id="ARBA00022756"/>
    </source>
</evidence>
<dbReference type="GO" id="GO:0008710">
    <property type="term" value="F:8-amino-7-oxononanoate synthase activity"/>
    <property type="evidence" value="ECO:0007669"/>
    <property type="project" value="UniProtKB-EC"/>
</dbReference>
<keyword evidence="12" id="KW-1185">Reference proteome</keyword>
<dbReference type="InterPro" id="IPR015424">
    <property type="entry name" value="PyrdxlP-dep_Trfase"/>
</dbReference>
<proteinExistence type="inferred from homology"/>